<dbReference type="Proteomes" id="UP000481153">
    <property type="component" value="Unassembled WGS sequence"/>
</dbReference>
<comment type="caution">
    <text evidence="1">The sequence shown here is derived from an EMBL/GenBank/DDBJ whole genome shotgun (WGS) entry which is preliminary data.</text>
</comment>
<proteinExistence type="predicted"/>
<gene>
    <name evidence="1" type="ORF">Ae201684_003026</name>
</gene>
<dbReference type="AlphaFoldDB" id="A0A6G0XMY5"/>
<sequence>MWRSNVMEDVRHAIANAAYKRDSRFIDKSPTSSRHSLMRILTARDLADSLLPADTDNNTYISSKALHCNMIEKT</sequence>
<evidence type="ECO:0000313" key="2">
    <source>
        <dbReference type="Proteomes" id="UP000481153"/>
    </source>
</evidence>
<organism evidence="1 2">
    <name type="scientific">Aphanomyces euteiches</name>
    <dbReference type="NCBI Taxonomy" id="100861"/>
    <lineage>
        <taxon>Eukaryota</taxon>
        <taxon>Sar</taxon>
        <taxon>Stramenopiles</taxon>
        <taxon>Oomycota</taxon>
        <taxon>Saprolegniomycetes</taxon>
        <taxon>Saprolegniales</taxon>
        <taxon>Verrucalvaceae</taxon>
        <taxon>Aphanomyces</taxon>
    </lineage>
</organism>
<keyword evidence="2" id="KW-1185">Reference proteome</keyword>
<evidence type="ECO:0000313" key="1">
    <source>
        <dbReference type="EMBL" id="KAF0741834.1"/>
    </source>
</evidence>
<accession>A0A6G0XMY5</accession>
<protein>
    <submittedName>
        <fullName evidence="1">Uncharacterized protein</fullName>
    </submittedName>
</protein>
<reference evidence="1 2" key="1">
    <citation type="submission" date="2019-07" db="EMBL/GenBank/DDBJ databases">
        <title>Genomics analysis of Aphanomyces spp. identifies a new class of oomycete effector associated with host adaptation.</title>
        <authorList>
            <person name="Gaulin E."/>
        </authorList>
    </citation>
    <scope>NUCLEOTIDE SEQUENCE [LARGE SCALE GENOMIC DNA]</scope>
    <source>
        <strain evidence="1 2">ATCC 201684</strain>
    </source>
</reference>
<dbReference type="EMBL" id="VJMJ01000034">
    <property type="protein sequence ID" value="KAF0741834.1"/>
    <property type="molecule type" value="Genomic_DNA"/>
</dbReference>
<name>A0A6G0XMY5_9STRA</name>